<protein>
    <submittedName>
        <fullName evidence="1">Alpha/beta hydrolase</fullName>
    </submittedName>
</protein>
<gene>
    <name evidence="1" type="ORF">DY218_33955</name>
</gene>
<sequence>MNTEVRTATYPTGSRTKAVDIHTPDADADADPGVGPIVLLWHGTGPDERDVLAPLARAVAALGHTVLVPDWQSDQPDGGRRHLTDSLQFALDHSRAHSTLPGRLVLGGWSAGAGAALGAALVPGQLPRPELLGDWRPVAVVGIAGDFDRPARTTGVAPSDALSAATSPVPVRLVHGTDDTVVPPASTRSMHRALLDHGWDARLTEPPTDHAGVIGCAYDPTVRRCVPARSAAARDAAHTTATMIATVAAAATGS</sequence>
<comment type="caution">
    <text evidence="1">The sequence shown here is derived from an EMBL/GenBank/DDBJ whole genome shotgun (WGS) entry which is preliminary data.</text>
</comment>
<name>A0A372LW78_9ACTN</name>
<dbReference type="Gene3D" id="3.40.50.1820">
    <property type="entry name" value="alpha/beta hydrolase"/>
    <property type="match status" value="1"/>
</dbReference>
<proteinExistence type="predicted"/>
<dbReference type="AlphaFoldDB" id="A0A372LW78"/>
<reference evidence="1 2" key="1">
    <citation type="submission" date="2018-08" db="EMBL/GenBank/DDBJ databases">
        <title>Isolation, diversity and antifungal activity of Actinobacteria from wheat.</title>
        <authorList>
            <person name="Han C."/>
        </authorList>
    </citation>
    <scope>NUCLEOTIDE SEQUENCE [LARGE SCALE GENOMIC DNA]</scope>
    <source>
        <strain evidence="1 2">NEAU-YY421</strain>
    </source>
</reference>
<dbReference type="EMBL" id="QUAK01000239">
    <property type="protein sequence ID" value="RFU82277.1"/>
    <property type="molecule type" value="Genomic_DNA"/>
</dbReference>
<accession>A0A372LW78</accession>
<dbReference type="Proteomes" id="UP000263094">
    <property type="component" value="Unassembled WGS sequence"/>
</dbReference>
<keyword evidence="1" id="KW-0378">Hydrolase</keyword>
<dbReference type="OrthoDB" id="3789848at2"/>
<keyword evidence="2" id="KW-1185">Reference proteome</keyword>
<evidence type="ECO:0000313" key="2">
    <source>
        <dbReference type="Proteomes" id="UP000263094"/>
    </source>
</evidence>
<dbReference type="RefSeq" id="WP_128560014.1">
    <property type="nucleotide sequence ID" value="NZ_QUAK01000239.1"/>
</dbReference>
<evidence type="ECO:0000313" key="1">
    <source>
        <dbReference type="EMBL" id="RFU82277.1"/>
    </source>
</evidence>
<dbReference type="GO" id="GO:0016787">
    <property type="term" value="F:hydrolase activity"/>
    <property type="evidence" value="ECO:0007669"/>
    <property type="project" value="UniProtKB-KW"/>
</dbReference>
<organism evidence="1 2">
    <name type="scientific">Streptomyces triticagri</name>
    <dbReference type="NCBI Taxonomy" id="2293568"/>
    <lineage>
        <taxon>Bacteria</taxon>
        <taxon>Bacillati</taxon>
        <taxon>Actinomycetota</taxon>
        <taxon>Actinomycetes</taxon>
        <taxon>Kitasatosporales</taxon>
        <taxon>Streptomycetaceae</taxon>
        <taxon>Streptomyces</taxon>
    </lineage>
</organism>
<dbReference type="SUPFAM" id="SSF53474">
    <property type="entry name" value="alpha/beta-Hydrolases"/>
    <property type="match status" value="1"/>
</dbReference>
<dbReference type="InterPro" id="IPR029058">
    <property type="entry name" value="AB_hydrolase_fold"/>
</dbReference>